<dbReference type="InterPro" id="IPR013083">
    <property type="entry name" value="Znf_RING/FYVE/PHD"/>
</dbReference>
<dbReference type="Proteomes" id="UP001530293">
    <property type="component" value="Unassembled WGS sequence"/>
</dbReference>
<gene>
    <name evidence="7" type="ORF">ACHAWU_004100</name>
</gene>
<feature type="domain" description="RING-type" evidence="6">
    <location>
        <begin position="310"/>
        <end position="360"/>
    </location>
</feature>
<protein>
    <recommendedName>
        <fullName evidence="6">RING-type domain-containing protein</fullName>
    </recommendedName>
</protein>
<feature type="transmembrane region" description="Helical" evidence="5">
    <location>
        <begin position="58"/>
        <end position="76"/>
    </location>
</feature>
<name>A0ABD3MN55_9STRA</name>
<comment type="caution">
    <text evidence="7">The sequence shown here is derived from an EMBL/GenBank/DDBJ whole genome shotgun (WGS) entry which is preliminary data.</text>
</comment>
<feature type="transmembrane region" description="Helical" evidence="5">
    <location>
        <begin position="150"/>
        <end position="168"/>
    </location>
</feature>
<evidence type="ECO:0000256" key="5">
    <source>
        <dbReference type="SAM" id="Phobius"/>
    </source>
</evidence>
<evidence type="ECO:0000313" key="7">
    <source>
        <dbReference type="EMBL" id="KAL3764288.1"/>
    </source>
</evidence>
<dbReference type="InterPro" id="IPR001841">
    <property type="entry name" value="Znf_RING"/>
</dbReference>
<dbReference type="EMBL" id="JALLBG020000108">
    <property type="protein sequence ID" value="KAL3764288.1"/>
    <property type="molecule type" value="Genomic_DNA"/>
</dbReference>
<evidence type="ECO:0000256" key="3">
    <source>
        <dbReference type="ARBA" id="ARBA00022833"/>
    </source>
</evidence>
<dbReference type="PANTHER" id="PTHR45931">
    <property type="entry name" value="SI:CH211-59O9.10"/>
    <property type="match status" value="1"/>
</dbReference>
<proteinExistence type="predicted"/>
<evidence type="ECO:0000313" key="8">
    <source>
        <dbReference type="Proteomes" id="UP001530293"/>
    </source>
</evidence>
<dbReference type="InterPro" id="IPR051834">
    <property type="entry name" value="RING_finger_E3_ligase"/>
</dbReference>
<keyword evidence="3" id="KW-0862">Zinc</keyword>
<keyword evidence="5" id="KW-0472">Membrane</keyword>
<keyword evidence="5" id="KW-1133">Transmembrane helix</keyword>
<dbReference type="Gene3D" id="3.30.40.10">
    <property type="entry name" value="Zinc/RING finger domain, C3HC4 (zinc finger)"/>
    <property type="match status" value="1"/>
</dbReference>
<evidence type="ECO:0000256" key="4">
    <source>
        <dbReference type="PROSITE-ProRule" id="PRU00175"/>
    </source>
</evidence>
<dbReference type="PROSITE" id="PS50089">
    <property type="entry name" value="ZF_RING_2"/>
    <property type="match status" value="1"/>
</dbReference>
<evidence type="ECO:0000259" key="6">
    <source>
        <dbReference type="PROSITE" id="PS50089"/>
    </source>
</evidence>
<dbReference type="AlphaFoldDB" id="A0ABD3MN55"/>
<organism evidence="7 8">
    <name type="scientific">Discostella pseudostelligera</name>
    <dbReference type="NCBI Taxonomy" id="259834"/>
    <lineage>
        <taxon>Eukaryota</taxon>
        <taxon>Sar</taxon>
        <taxon>Stramenopiles</taxon>
        <taxon>Ochrophyta</taxon>
        <taxon>Bacillariophyta</taxon>
        <taxon>Coscinodiscophyceae</taxon>
        <taxon>Thalassiosirophycidae</taxon>
        <taxon>Stephanodiscales</taxon>
        <taxon>Stephanodiscaceae</taxon>
        <taxon>Discostella</taxon>
    </lineage>
</organism>
<accession>A0ABD3MN55</accession>
<evidence type="ECO:0000256" key="1">
    <source>
        <dbReference type="ARBA" id="ARBA00022723"/>
    </source>
</evidence>
<keyword evidence="2 4" id="KW-0863">Zinc-finger</keyword>
<keyword evidence="8" id="KW-1185">Reference proteome</keyword>
<reference evidence="7 8" key="1">
    <citation type="submission" date="2024-10" db="EMBL/GenBank/DDBJ databases">
        <title>Updated reference genomes for cyclostephanoid diatoms.</title>
        <authorList>
            <person name="Roberts W.R."/>
            <person name="Alverson A.J."/>
        </authorList>
    </citation>
    <scope>NUCLEOTIDE SEQUENCE [LARGE SCALE GENOMIC DNA]</scope>
    <source>
        <strain evidence="7 8">AJA232-27</strain>
    </source>
</reference>
<dbReference type="SUPFAM" id="SSF57850">
    <property type="entry name" value="RING/U-box"/>
    <property type="match status" value="1"/>
</dbReference>
<dbReference type="PANTHER" id="PTHR45931:SF3">
    <property type="entry name" value="RING ZINC FINGER-CONTAINING PROTEIN"/>
    <property type="match status" value="1"/>
</dbReference>
<feature type="transmembrane region" description="Helical" evidence="5">
    <location>
        <begin position="188"/>
        <end position="208"/>
    </location>
</feature>
<evidence type="ECO:0000256" key="2">
    <source>
        <dbReference type="ARBA" id="ARBA00022771"/>
    </source>
</evidence>
<dbReference type="Pfam" id="PF13639">
    <property type="entry name" value="zf-RING_2"/>
    <property type="match status" value="1"/>
</dbReference>
<sequence>MILIWSGEGGPLQWLCLIIFCLQFFAPQLIQLSDDFRNLNGSTSSYSQYPFDVEHFPFHWVAACLLAAGAAMWIFMEFCQRRQQQQQQVGEQTNVNGDSNGAATTNTAPYGSATNPVIIEDDHNIENSFGVRGLSARVNTMLQSLSPAHFMLAVGFALPLLMSFPLVWNLLKNKGLMGILFTDPGMVQVSVLAVAAHSVMAIAAYRVLRDVLDSGGVGQYPGNNRQGDLDKGIRNMISFRLFSFTTYDTVRKVPVEEFVSEDDVRNGECSIARMKRMLRNRGASEAAERCLERADLMREVEKNRNFNEECAICAEEYVEGDVLRVPICHHEFHLHCFDKWIYTFSTDSRPATHPTCPLCKTAIE</sequence>
<dbReference type="SMART" id="SM00184">
    <property type="entry name" value="RING"/>
    <property type="match status" value="1"/>
</dbReference>
<keyword evidence="5" id="KW-0812">Transmembrane</keyword>
<keyword evidence="1" id="KW-0479">Metal-binding</keyword>
<feature type="transmembrane region" description="Helical" evidence="5">
    <location>
        <begin position="12"/>
        <end position="30"/>
    </location>
</feature>
<dbReference type="GO" id="GO:0008270">
    <property type="term" value="F:zinc ion binding"/>
    <property type="evidence" value="ECO:0007669"/>
    <property type="project" value="UniProtKB-KW"/>
</dbReference>